<evidence type="ECO:0000256" key="1">
    <source>
        <dbReference type="SAM" id="Phobius"/>
    </source>
</evidence>
<dbReference type="Proteomes" id="UP001286174">
    <property type="component" value="Unassembled WGS sequence"/>
</dbReference>
<dbReference type="AlphaFoldDB" id="A0AB35U8P1"/>
<dbReference type="EMBL" id="JALBUR010000050">
    <property type="protein sequence ID" value="MDX8420587.1"/>
    <property type="molecule type" value="Genomic_DNA"/>
</dbReference>
<keyword evidence="1" id="KW-0812">Transmembrane</keyword>
<organism evidence="2 3">
    <name type="scientific">Grylomicrobium aquisgranensis</name>
    <dbReference type="NCBI Taxonomy" id="2926318"/>
    <lineage>
        <taxon>Bacteria</taxon>
        <taxon>Bacillati</taxon>
        <taxon>Bacillota</taxon>
        <taxon>Erysipelotrichia</taxon>
        <taxon>Erysipelotrichales</taxon>
        <taxon>Erysipelotrichaceae</taxon>
        <taxon>Grylomicrobium</taxon>
    </lineage>
</organism>
<comment type="caution">
    <text evidence="2">The sequence shown here is derived from an EMBL/GenBank/DDBJ whole genome shotgun (WGS) entry which is preliminary data.</text>
</comment>
<gene>
    <name evidence="2" type="ORF">MOZ60_10870</name>
</gene>
<keyword evidence="1" id="KW-1133">Transmembrane helix</keyword>
<feature type="transmembrane region" description="Helical" evidence="1">
    <location>
        <begin position="101"/>
        <end position="122"/>
    </location>
</feature>
<feature type="transmembrane region" description="Helical" evidence="1">
    <location>
        <begin position="128"/>
        <end position="149"/>
    </location>
</feature>
<name>A0AB35U8P1_9FIRM</name>
<dbReference type="RefSeq" id="WP_370596702.1">
    <property type="nucleotide sequence ID" value="NZ_JALBUR010000050.1"/>
</dbReference>
<proteinExistence type="predicted"/>
<evidence type="ECO:0000313" key="2">
    <source>
        <dbReference type="EMBL" id="MDX8420587.1"/>
    </source>
</evidence>
<accession>A0AB35U8P1</accession>
<keyword evidence="1" id="KW-0472">Membrane</keyword>
<sequence length="313" mass="34952">MDLKDKMFLYGIQFGTRNTRRQKRLFIDQVCTVCKDKKVPVHVQQKTSSLLSVCNLIIGDPDKADTVIAASYDTPDLALFPQFCWYPFHMQKNREWNRMHMVIEACLFCLLMAAAIFLLAFYRPANPVVHVLAVIIGILLALSGIKVSGGLPVHISYNMNSASVAVIMDLIDGIAETGKHVCFVLYGEGTTSVEGVKILKEEIPGDKQIIFLSALAKGDYHFAIHAKGTAVPDILQKNLPEYEDHCLSEQQAAQSILALYPKGIILMSGDRDGRDLVVRNACTRKDMDVDMKLLQKTEDTLYELIEKEESANV</sequence>
<protein>
    <submittedName>
        <fullName evidence="2">Uncharacterized protein</fullName>
    </submittedName>
</protein>
<keyword evidence="3" id="KW-1185">Reference proteome</keyword>
<evidence type="ECO:0000313" key="3">
    <source>
        <dbReference type="Proteomes" id="UP001286174"/>
    </source>
</evidence>
<reference evidence="2 3" key="1">
    <citation type="submission" date="2022-03" db="EMBL/GenBank/DDBJ databases">
        <title>Novel taxa within the pig intestine.</title>
        <authorList>
            <person name="Wylensek D."/>
            <person name="Bishof K."/>
            <person name="Afrizal A."/>
            <person name="Clavel T."/>
        </authorList>
    </citation>
    <scope>NUCLEOTIDE SEQUENCE [LARGE SCALE GENOMIC DNA]</scope>
    <source>
        <strain evidence="2 3">CLA-KB-P133</strain>
    </source>
</reference>